<dbReference type="RefSeq" id="WP_229338872.1">
    <property type="nucleotide sequence ID" value="NZ_JAJBZG010000002.1"/>
</dbReference>
<reference evidence="2" key="1">
    <citation type="submission" date="2021-10" db="EMBL/GenBank/DDBJ databases">
        <title>Gramella sp. ASW11-100T, isolated from marine sediment.</title>
        <authorList>
            <person name="Xia C."/>
        </authorList>
    </citation>
    <scope>NUCLEOTIDE SEQUENCE</scope>
    <source>
        <strain evidence="2">ASW11-100</strain>
    </source>
</reference>
<feature type="chain" id="PRO_5040735518" evidence="1">
    <location>
        <begin position="24"/>
        <end position="525"/>
    </location>
</feature>
<organism evidence="2 3">
    <name type="scientific">Christiangramia sediminis</name>
    <dbReference type="NCBI Taxonomy" id="2881336"/>
    <lineage>
        <taxon>Bacteria</taxon>
        <taxon>Pseudomonadati</taxon>
        <taxon>Bacteroidota</taxon>
        <taxon>Flavobacteriia</taxon>
        <taxon>Flavobacteriales</taxon>
        <taxon>Flavobacteriaceae</taxon>
        <taxon>Christiangramia</taxon>
    </lineage>
</organism>
<feature type="signal peptide" evidence="1">
    <location>
        <begin position="1"/>
        <end position="23"/>
    </location>
</feature>
<proteinExistence type="predicted"/>
<comment type="caution">
    <text evidence="2">The sequence shown here is derived from an EMBL/GenBank/DDBJ whole genome shotgun (WGS) entry which is preliminary data.</text>
</comment>
<dbReference type="EMBL" id="JAJBZG010000002">
    <property type="protein sequence ID" value="MCB7480654.1"/>
    <property type="molecule type" value="Genomic_DNA"/>
</dbReference>
<gene>
    <name evidence="2" type="ORF">LGQ90_05185</name>
</gene>
<name>A0A9X1LHY4_9FLAO</name>
<sequence length="525" mass="56799">MKIINKYLAIVAIVALLFTSCSKDETSPVASDDPEATSVDLSFGALLNDLANRGMNKAHFDQIPDCSEGEPAVAVVDFSYGGSDYTAVVDILEDENGYFTDYSEVLKIPVANNSSVTVTLNGFMVYDGDPEGDGDLIWIAPKRTEGAPLDQFDGYVDRSLPFDFEVEDGTKPYISVEVLCFDRRMVNEYGYVFFDILPETIYPLCLFVNYCDENGRHYVADYSVDLYFGTDDTGIQLYDHEDDASAMATTGDYGDGEYYADPLCLVIPGPPANLDDDEPYLYLIVYPQDWDGTGNIDNTPVPVLLTWEAVEELLNSDGSTNEYLHLLVGECEDALEGDETIGGGGNGSGCNPSNPEADCDDDDTLNKCDTDNPNYAGFDCDGDDIPNGQEASGCVNNPSPDCGTVEPTACDLTISDPSTGCFRAIVLDQTASSYAEVNQNTGIPIVDASQPLIDAATFGITLTGAGIEYNWNSGSATVPEYLVEIKDSENGDVFCVDQNDPNSTVEGTFTYPIYIRVTGNVCTPQ</sequence>
<dbReference type="PROSITE" id="PS51257">
    <property type="entry name" value="PROKAR_LIPOPROTEIN"/>
    <property type="match status" value="1"/>
</dbReference>
<accession>A0A9X1LHY4</accession>
<evidence type="ECO:0000313" key="3">
    <source>
        <dbReference type="Proteomes" id="UP001139414"/>
    </source>
</evidence>
<protein>
    <submittedName>
        <fullName evidence="2">Uncharacterized protein</fullName>
    </submittedName>
</protein>
<keyword evidence="1" id="KW-0732">Signal</keyword>
<dbReference type="AlphaFoldDB" id="A0A9X1LHY4"/>
<evidence type="ECO:0000256" key="1">
    <source>
        <dbReference type="SAM" id="SignalP"/>
    </source>
</evidence>
<dbReference type="Proteomes" id="UP001139414">
    <property type="component" value="Unassembled WGS sequence"/>
</dbReference>
<keyword evidence="3" id="KW-1185">Reference proteome</keyword>
<evidence type="ECO:0000313" key="2">
    <source>
        <dbReference type="EMBL" id="MCB7480654.1"/>
    </source>
</evidence>